<dbReference type="InterPro" id="IPR035965">
    <property type="entry name" value="PAS-like_dom_sf"/>
</dbReference>
<dbReference type="Pfam" id="PF00512">
    <property type="entry name" value="HisKA"/>
    <property type="match status" value="1"/>
</dbReference>
<evidence type="ECO:0000259" key="17">
    <source>
        <dbReference type="PROSITE" id="PS50110"/>
    </source>
</evidence>
<dbReference type="Gene3D" id="1.10.287.130">
    <property type="match status" value="1"/>
</dbReference>
<dbReference type="Gene3D" id="1.20.120.160">
    <property type="entry name" value="HPT domain"/>
    <property type="match status" value="1"/>
</dbReference>
<dbReference type="Proteomes" id="UP001055101">
    <property type="component" value="Unassembled WGS sequence"/>
</dbReference>
<evidence type="ECO:0000313" key="21">
    <source>
        <dbReference type="Proteomes" id="UP001055101"/>
    </source>
</evidence>
<dbReference type="PROSITE" id="PS50113">
    <property type="entry name" value="PAC"/>
    <property type="match status" value="2"/>
</dbReference>
<dbReference type="Gene3D" id="3.30.450.40">
    <property type="match status" value="1"/>
</dbReference>
<dbReference type="InterPro" id="IPR000700">
    <property type="entry name" value="PAS-assoc_C"/>
</dbReference>
<keyword evidence="7" id="KW-0812">Transmembrane</keyword>
<evidence type="ECO:0000256" key="1">
    <source>
        <dbReference type="ARBA" id="ARBA00000085"/>
    </source>
</evidence>
<accession>A0ABQ4TPE0</accession>
<dbReference type="InterPro" id="IPR000014">
    <property type="entry name" value="PAS"/>
</dbReference>
<dbReference type="InterPro" id="IPR013655">
    <property type="entry name" value="PAS_fold_3"/>
</dbReference>
<evidence type="ECO:0000256" key="15">
    <source>
        <dbReference type="SAM" id="Coils"/>
    </source>
</evidence>
<evidence type="ECO:0000256" key="4">
    <source>
        <dbReference type="ARBA" id="ARBA00022475"/>
    </source>
</evidence>
<evidence type="ECO:0000256" key="5">
    <source>
        <dbReference type="ARBA" id="ARBA00022553"/>
    </source>
</evidence>
<comment type="caution">
    <text evidence="20">The sequence shown here is derived from an EMBL/GenBank/DDBJ whole genome shotgun (WGS) entry which is preliminary data.</text>
</comment>
<dbReference type="SUPFAM" id="SSF52172">
    <property type="entry name" value="CheY-like"/>
    <property type="match status" value="1"/>
</dbReference>
<protein>
    <recommendedName>
        <fullName evidence="3">histidine kinase</fullName>
        <ecNumber evidence="3">2.7.13.3</ecNumber>
    </recommendedName>
</protein>
<sequence length="954" mass="102063">MVPIPPNEAERLRALQDLRILGSAPEPHFDAVCRTACALFSVPVALVTLVDADTLWAKASCGIAVGTIPREGAFCSRTILSDAVVVAEDAACDARFADSPLVTGAPHARFYAGAPLILRTGLRVGSLCLLDVVPRTFSDAQSRQLQDLAEIVVAHLRLRAANADKAQAVADQQSAILAQLAEGVIVTDAEGRIALVNEAAAAIHGVARLAVAPDDYSDTYHLYTEDGLPYAPLELPLARAVRGETVRDARWRIQRPDGSEVLAIGNAQPLRGPQGDRIGAVLTLRDDTAREAVTRRLRESEARMRALTDNMPSGMVFQLAAGRDGSGRRFLHLSRSYERLTGLSVETVLADARVAYGLILPEHHVVIAEAEARSIRDWAPFDVEVRFRRADTGEVRWARIVSAPRELSDGSLIWDGILIDVTEQKCTSEALRELNATLAQRVAARTQEADAARQEAEAAREEAEAASLAKSDFLASMSHEIRTPLNGILGYTDLLLEHAALDLGLRRYGERIRSAGSALLTIVDDILDFSTVEAGRIALSPAPLALDRLAEEAAAIVRLSAELKGLALRVEAAPGLPAFVLGDRDRLRQVLLNLLNNAVKFTASGSVVLAIDATRIAGAARLRFAVRDTGIGIPAAKQHLLFARFSQIDGTIRREFGGTGLGLAISKRLVELMGGTIGLDSEVGRGATFWFEVALPLAEPASAPAQVLAPQPPPGRRRLLLVEDVVLNQELAHAVLTRAGHAVDVVSGGAEAIAAVQQKPYDLVLMDIQMPGMDGITATRLIRALDHPASALPIVAMTANVLPQQIARYRAAGMQDHVGKPFERAALLATIERWARRGDDAPVEAGSAGLDRDAFEGMVAVLGRGAIDRLLLTLVEELDGRLGPEGTLPDRDSLAEGAHAMISATAMLGFSDLATLCREVETACRAGADYRALVARLHAQRRLTVGQIATLRAA</sequence>
<keyword evidence="8" id="KW-0547">Nucleotide-binding</keyword>
<dbReference type="SUPFAM" id="SSF47384">
    <property type="entry name" value="Homodimeric domain of signal transducing histidine kinase"/>
    <property type="match status" value="1"/>
</dbReference>
<evidence type="ECO:0000259" key="16">
    <source>
        <dbReference type="PROSITE" id="PS50109"/>
    </source>
</evidence>
<dbReference type="EMBL" id="BPRA01000014">
    <property type="protein sequence ID" value="GJE56472.1"/>
    <property type="molecule type" value="Genomic_DNA"/>
</dbReference>
<keyword evidence="13" id="KW-0472">Membrane</keyword>
<dbReference type="CDD" id="cd00082">
    <property type="entry name" value="HisKA"/>
    <property type="match status" value="1"/>
</dbReference>
<evidence type="ECO:0000256" key="2">
    <source>
        <dbReference type="ARBA" id="ARBA00004651"/>
    </source>
</evidence>
<dbReference type="InterPro" id="IPR003661">
    <property type="entry name" value="HisK_dim/P_dom"/>
</dbReference>
<dbReference type="SUPFAM" id="SSF55874">
    <property type="entry name" value="ATPase domain of HSP90 chaperone/DNA topoisomerase II/histidine kinase"/>
    <property type="match status" value="1"/>
</dbReference>
<dbReference type="SMART" id="SM00091">
    <property type="entry name" value="PAS"/>
    <property type="match status" value="2"/>
</dbReference>
<dbReference type="PROSITE" id="PS50110">
    <property type="entry name" value="RESPONSE_REGULATORY"/>
    <property type="match status" value="1"/>
</dbReference>
<organism evidence="20 21">
    <name type="scientific">Methylobacterium thuringiense</name>
    <dbReference type="NCBI Taxonomy" id="1003091"/>
    <lineage>
        <taxon>Bacteria</taxon>
        <taxon>Pseudomonadati</taxon>
        <taxon>Pseudomonadota</taxon>
        <taxon>Alphaproteobacteria</taxon>
        <taxon>Hyphomicrobiales</taxon>
        <taxon>Methylobacteriaceae</taxon>
        <taxon>Methylobacterium</taxon>
    </lineage>
</organism>
<evidence type="ECO:0000256" key="10">
    <source>
        <dbReference type="ARBA" id="ARBA00022840"/>
    </source>
</evidence>
<feature type="coiled-coil region" evidence="15">
    <location>
        <begin position="442"/>
        <end position="471"/>
    </location>
</feature>
<evidence type="ECO:0000256" key="9">
    <source>
        <dbReference type="ARBA" id="ARBA00022777"/>
    </source>
</evidence>
<keyword evidence="10" id="KW-0067">ATP-binding</keyword>
<dbReference type="InterPro" id="IPR003594">
    <property type="entry name" value="HATPase_dom"/>
</dbReference>
<dbReference type="Pfam" id="PF00072">
    <property type="entry name" value="Response_reg"/>
    <property type="match status" value="1"/>
</dbReference>
<feature type="domain" description="PAC" evidence="19">
    <location>
        <begin position="381"/>
        <end position="433"/>
    </location>
</feature>
<dbReference type="PRINTS" id="PR00344">
    <property type="entry name" value="BCTRLSENSOR"/>
</dbReference>
<feature type="domain" description="PAS" evidence="18">
    <location>
        <begin position="300"/>
        <end position="378"/>
    </location>
</feature>
<evidence type="ECO:0000256" key="7">
    <source>
        <dbReference type="ARBA" id="ARBA00022692"/>
    </source>
</evidence>
<dbReference type="PROSITE" id="PS50112">
    <property type="entry name" value="PAS"/>
    <property type="match status" value="1"/>
</dbReference>
<dbReference type="InterPro" id="IPR001610">
    <property type="entry name" value="PAC"/>
</dbReference>
<dbReference type="InterPro" id="IPR036890">
    <property type="entry name" value="HATPase_C_sf"/>
</dbReference>
<dbReference type="Gene3D" id="3.40.50.2300">
    <property type="match status" value="1"/>
</dbReference>
<dbReference type="InterPro" id="IPR008207">
    <property type="entry name" value="Sig_transdc_His_kin_Hpt_dom"/>
</dbReference>
<feature type="modified residue" description="4-aspartylphosphate" evidence="14">
    <location>
        <position position="767"/>
    </location>
</feature>
<dbReference type="SMART" id="SM00387">
    <property type="entry name" value="HATPase_c"/>
    <property type="match status" value="1"/>
</dbReference>
<dbReference type="InterPro" id="IPR036641">
    <property type="entry name" value="HPT_dom_sf"/>
</dbReference>
<dbReference type="PROSITE" id="PS50109">
    <property type="entry name" value="HIS_KIN"/>
    <property type="match status" value="1"/>
</dbReference>
<name>A0ABQ4TPE0_9HYPH</name>
<keyword evidence="9 20" id="KW-0418">Kinase</keyword>
<evidence type="ECO:0000256" key="6">
    <source>
        <dbReference type="ARBA" id="ARBA00022679"/>
    </source>
</evidence>
<dbReference type="GO" id="GO:0016301">
    <property type="term" value="F:kinase activity"/>
    <property type="evidence" value="ECO:0007669"/>
    <property type="project" value="UniProtKB-KW"/>
</dbReference>
<evidence type="ECO:0000259" key="19">
    <source>
        <dbReference type="PROSITE" id="PS50113"/>
    </source>
</evidence>
<feature type="domain" description="Histidine kinase" evidence="16">
    <location>
        <begin position="476"/>
        <end position="697"/>
    </location>
</feature>
<keyword evidence="6" id="KW-0808">Transferase</keyword>
<dbReference type="SMART" id="SM00086">
    <property type="entry name" value="PAC"/>
    <property type="match status" value="2"/>
</dbReference>
<dbReference type="SMART" id="SM00448">
    <property type="entry name" value="REC"/>
    <property type="match status" value="1"/>
</dbReference>
<dbReference type="InterPro" id="IPR001789">
    <property type="entry name" value="Sig_transdc_resp-reg_receiver"/>
</dbReference>
<dbReference type="Pfam" id="PF00989">
    <property type="entry name" value="PAS"/>
    <property type="match status" value="1"/>
</dbReference>
<evidence type="ECO:0000256" key="11">
    <source>
        <dbReference type="ARBA" id="ARBA00022989"/>
    </source>
</evidence>
<reference evidence="20" key="1">
    <citation type="journal article" date="2021" name="Front. Microbiol.">
        <title>Comprehensive Comparative Genomics and Phenotyping of Methylobacterium Species.</title>
        <authorList>
            <person name="Alessa O."/>
            <person name="Ogura Y."/>
            <person name="Fujitani Y."/>
            <person name="Takami H."/>
            <person name="Hayashi T."/>
            <person name="Sahin N."/>
            <person name="Tani A."/>
        </authorList>
    </citation>
    <scope>NUCLEOTIDE SEQUENCE</scope>
    <source>
        <strain evidence="20">DSM 23674</strain>
    </source>
</reference>
<keyword evidence="12" id="KW-0902">Two-component regulatory system</keyword>
<dbReference type="PANTHER" id="PTHR45339">
    <property type="entry name" value="HYBRID SIGNAL TRANSDUCTION HISTIDINE KINASE J"/>
    <property type="match status" value="1"/>
</dbReference>
<dbReference type="SMART" id="SM00388">
    <property type="entry name" value="HisKA"/>
    <property type="match status" value="1"/>
</dbReference>
<evidence type="ECO:0000259" key="18">
    <source>
        <dbReference type="PROSITE" id="PS50112"/>
    </source>
</evidence>
<evidence type="ECO:0000256" key="14">
    <source>
        <dbReference type="PROSITE-ProRule" id="PRU00169"/>
    </source>
</evidence>
<dbReference type="Gene3D" id="3.30.450.20">
    <property type="entry name" value="PAS domain"/>
    <property type="match status" value="2"/>
</dbReference>
<keyword evidence="15" id="KW-0175">Coiled coil</keyword>
<feature type="domain" description="PAC" evidence="19">
    <location>
        <begin position="247"/>
        <end position="299"/>
    </location>
</feature>
<dbReference type="CDD" id="cd00130">
    <property type="entry name" value="PAS"/>
    <property type="match status" value="2"/>
</dbReference>
<proteinExistence type="predicted"/>
<dbReference type="EC" id="2.7.13.3" evidence="3"/>
<dbReference type="Pfam" id="PF08447">
    <property type="entry name" value="PAS_3"/>
    <property type="match status" value="1"/>
</dbReference>
<dbReference type="Pfam" id="PF01627">
    <property type="entry name" value="Hpt"/>
    <property type="match status" value="1"/>
</dbReference>
<dbReference type="InterPro" id="IPR036097">
    <property type="entry name" value="HisK_dim/P_sf"/>
</dbReference>
<keyword evidence="4" id="KW-1003">Cell membrane</keyword>
<dbReference type="PANTHER" id="PTHR45339:SF1">
    <property type="entry name" value="HYBRID SIGNAL TRANSDUCTION HISTIDINE KINASE J"/>
    <property type="match status" value="1"/>
</dbReference>
<keyword evidence="5 14" id="KW-0597">Phosphoprotein</keyword>
<gene>
    <name evidence="20" type="primary">rcsC_15</name>
    <name evidence="20" type="ORF">EKPJFOCH_2978</name>
</gene>
<evidence type="ECO:0000256" key="8">
    <source>
        <dbReference type="ARBA" id="ARBA00022741"/>
    </source>
</evidence>
<comment type="catalytic activity">
    <reaction evidence="1">
        <text>ATP + protein L-histidine = ADP + protein N-phospho-L-histidine.</text>
        <dbReference type="EC" id="2.7.13.3"/>
    </reaction>
</comment>
<dbReference type="RefSeq" id="WP_238232297.1">
    <property type="nucleotide sequence ID" value="NZ_BPRA01000014.1"/>
</dbReference>
<dbReference type="NCBIfam" id="TIGR00229">
    <property type="entry name" value="sensory_box"/>
    <property type="match status" value="2"/>
</dbReference>
<dbReference type="CDD" id="cd17546">
    <property type="entry name" value="REC_hyHK_CKI1_RcsC-like"/>
    <property type="match status" value="1"/>
</dbReference>
<dbReference type="InterPro" id="IPR003018">
    <property type="entry name" value="GAF"/>
</dbReference>
<comment type="subcellular location">
    <subcellularLocation>
        <location evidence="2">Cell membrane</location>
        <topology evidence="2">Multi-pass membrane protein</topology>
    </subcellularLocation>
</comment>
<evidence type="ECO:0000256" key="12">
    <source>
        <dbReference type="ARBA" id="ARBA00023012"/>
    </source>
</evidence>
<dbReference type="InterPro" id="IPR011006">
    <property type="entry name" value="CheY-like_superfamily"/>
</dbReference>
<keyword evidence="21" id="KW-1185">Reference proteome</keyword>
<dbReference type="InterPro" id="IPR013767">
    <property type="entry name" value="PAS_fold"/>
</dbReference>
<reference evidence="20" key="2">
    <citation type="submission" date="2021-08" db="EMBL/GenBank/DDBJ databases">
        <authorList>
            <person name="Tani A."/>
            <person name="Ola A."/>
            <person name="Ogura Y."/>
            <person name="Katsura K."/>
            <person name="Hayashi T."/>
        </authorList>
    </citation>
    <scope>NUCLEOTIDE SEQUENCE</scope>
    <source>
        <strain evidence="20">DSM 23674</strain>
    </source>
</reference>
<dbReference type="SMART" id="SM00065">
    <property type="entry name" value="GAF"/>
    <property type="match status" value="1"/>
</dbReference>
<dbReference type="Pfam" id="PF02518">
    <property type="entry name" value="HATPase_c"/>
    <property type="match status" value="1"/>
</dbReference>
<evidence type="ECO:0000313" key="20">
    <source>
        <dbReference type="EMBL" id="GJE56472.1"/>
    </source>
</evidence>
<dbReference type="Gene3D" id="3.30.565.10">
    <property type="entry name" value="Histidine kinase-like ATPase, C-terminal domain"/>
    <property type="match status" value="1"/>
</dbReference>
<dbReference type="SUPFAM" id="SSF47226">
    <property type="entry name" value="Histidine-containing phosphotransfer domain, HPT domain"/>
    <property type="match status" value="1"/>
</dbReference>
<dbReference type="InterPro" id="IPR029016">
    <property type="entry name" value="GAF-like_dom_sf"/>
</dbReference>
<evidence type="ECO:0000256" key="3">
    <source>
        <dbReference type="ARBA" id="ARBA00012438"/>
    </source>
</evidence>
<dbReference type="InterPro" id="IPR005467">
    <property type="entry name" value="His_kinase_dom"/>
</dbReference>
<dbReference type="SUPFAM" id="SSF55781">
    <property type="entry name" value="GAF domain-like"/>
    <property type="match status" value="1"/>
</dbReference>
<keyword evidence="11" id="KW-1133">Transmembrane helix</keyword>
<feature type="domain" description="Response regulatory" evidence="17">
    <location>
        <begin position="718"/>
        <end position="835"/>
    </location>
</feature>
<dbReference type="InterPro" id="IPR004358">
    <property type="entry name" value="Sig_transdc_His_kin-like_C"/>
</dbReference>
<dbReference type="CDD" id="cd16922">
    <property type="entry name" value="HATPase_EvgS-ArcB-TorS-like"/>
    <property type="match status" value="1"/>
</dbReference>
<dbReference type="SUPFAM" id="SSF55785">
    <property type="entry name" value="PYP-like sensor domain (PAS domain)"/>
    <property type="match status" value="2"/>
</dbReference>
<evidence type="ECO:0000256" key="13">
    <source>
        <dbReference type="ARBA" id="ARBA00023136"/>
    </source>
</evidence>